<evidence type="ECO:0000313" key="2">
    <source>
        <dbReference type="Proteomes" id="UP001596287"/>
    </source>
</evidence>
<accession>A0ABW1PJR9</accession>
<reference evidence="2" key="1">
    <citation type="journal article" date="2019" name="Int. J. Syst. Evol. Microbiol.">
        <title>The Global Catalogue of Microorganisms (GCM) 10K type strain sequencing project: providing services to taxonomists for standard genome sequencing and annotation.</title>
        <authorList>
            <consortium name="The Broad Institute Genomics Platform"/>
            <consortium name="The Broad Institute Genome Sequencing Center for Infectious Disease"/>
            <person name="Wu L."/>
            <person name="Ma J."/>
        </authorList>
    </citation>
    <scope>NUCLEOTIDE SEQUENCE [LARGE SCALE GENOMIC DNA]</scope>
    <source>
        <strain evidence="2">CCUG 49679</strain>
    </source>
</reference>
<dbReference type="EMBL" id="JBHSQB010000003">
    <property type="protein sequence ID" value="MFC6095554.1"/>
    <property type="molecule type" value="Genomic_DNA"/>
</dbReference>
<gene>
    <name evidence="1" type="ORF">ACFPVY_02760</name>
</gene>
<name>A0ABW1PJR9_9FLAO</name>
<comment type="caution">
    <text evidence="1">The sequence shown here is derived from an EMBL/GenBank/DDBJ whole genome shotgun (WGS) entry which is preliminary data.</text>
</comment>
<dbReference type="RefSeq" id="WP_379790188.1">
    <property type="nucleotide sequence ID" value="NZ_JBHSQB010000003.1"/>
</dbReference>
<sequence length="169" mass="20008">MISDKQAKGSQEENSKQIIEKAPNFREWSQDVTVYQKSINFLAGWCRNFSIENEIMPDNCHTLLVKYETCPIPDGENLREFIAERLASDRTEIDYFGCELDSGWDYVDQTLKTHLFKSCFITFQFEDQNAPAYGTSREEILEYMKKHFEENQSRIIVDERRKDIDVYFD</sequence>
<organism evidence="1 2">
    <name type="scientific">Flavobacterium qiangtangense</name>
    <dbReference type="NCBI Taxonomy" id="1442595"/>
    <lineage>
        <taxon>Bacteria</taxon>
        <taxon>Pseudomonadati</taxon>
        <taxon>Bacteroidota</taxon>
        <taxon>Flavobacteriia</taxon>
        <taxon>Flavobacteriales</taxon>
        <taxon>Flavobacteriaceae</taxon>
        <taxon>Flavobacterium</taxon>
    </lineage>
</organism>
<protein>
    <submittedName>
        <fullName evidence="1">Uncharacterized protein</fullName>
    </submittedName>
</protein>
<proteinExistence type="predicted"/>
<keyword evidence="2" id="KW-1185">Reference proteome</keyword>
<evidence type="ECO:0000313" key="1">
    <source>
        <dbReference type="EMBL" id="MFC6095554.1"/>
    </source>
</evidence>
<dbReference type="Proteomes" id="UP001596287">
    <property type="component" value="Unassembled WGS sequence"/>
</dbReference>